<gene>
    <name evidence="2" type="ORF">RND81_09G070600</name>
</gene>
<proteinExistence type="predicted"/>
<dbReference type="EMBL" id="JBDFQZ010000009">
    <property type="protein sequence ID" value="KAK9689600.1"/>
    <property type="molecule type" value="Genomic_DNA"/>
</dbReference>
<sequence length="322" mass="37677">MNVDQMSDVVVVPIEVMNSAFSLSLGLVVIKIRAVISPLVSWAKVCKPKTEGGLGLKNDVLWNKGAIGKLVWWVACKPDHLWVRWVNYTYLKGRPWQSYSPSTSSTWYWRKICQIKDIFADAYQQNQWENQIGKEYTRAKEYEWVRDKSDKVSWCNLVWTKWSLPKHSLLAWINHHGNLNTNSRLFNLGIRDDANCYLCGSDVEDLDHLFFNCHYSRKVVDFIKEWSALNIPYNDILRCRLSWNGAKEDKEVINAIVNACMYHIWHQRNTSRVELRLLCLESLLSRITSELGTHFLVVARRPEDRRGRLLMRLLGDQDDDED</sequence>
<keyword evidence="3" id="KW-1185">Reference proteome</keyword>
<dbReference type="Pfam" id="PF13966">
    <property type="entry name" value="zf-RVT"/>
    <property type="match status" value="1"/>
</dbReference>
<feature type="domain" description="Reverse transcriptase zinc-binding" evidence="1">
    <location>
        <begin position="136"/>
        <end position="219"/>
    </location>
</feature>
<reference evidence="2" key="1">
    <citation type="submission" date="2024-03" db="EMBL/GenBank/DDBJ databases">
        <title>WGS assembly of Saponaria officinalis var. Norfolk2.</title>
        <authorList>
            <person name="Jenkins J."/>
            <person name="Shu S."/>
            <person name="Grimwood J."/>
            <person name="Barry K."/>
            <person name="Goodstein D."/>
            <person name="Schmutz J."/>
            <person name="Leebens-Mack J."/>
            <person name="Osbourn A."/>
        </authorList>
    </citation>
    <scope>NUCLEOTIDE SEQUENCE [LARGE SCALE GENOMIC DNA]</scope>
    <source>
        <strain evidence="2">JIC</strain>
    </source>
</reference>
<accession>A0AAW1IJS1</accession>
<organism evidence="2 3">
    <name type="scientific">Saponaria officinalis</name>
    <name type="common">Common soapwort</name>
    <name type="synonym">Lychnis saponaria</name>
    <dbReference type="NCBI Taxonomy" id="3572"/>
    <lineage>
        <taxon>Eukaryota</taxon>
        <taxon>Viridiplantae</taxon>
        <taxon>Streptophyta</taxon>
        <taxon>Embryophyta</taxon>
        <taxon>Tracheophyta</taxon>
        <taxon>Spermatophyta</taxon>
        <taxon>Magnoliopsida</taxon>
        <taxon>eudicotyledons</taxon>
        <taxon>Gunneridae</taxon>
        <taxon>Pentapetalae</taxon>
        <taxon>Caryophyllales</taxon>
        <taxon>Caryophyllaceae</taxon>
        <taxon>Caryophylleae</taxon>
        <taxon>Saponaria</taxon>
    </lineage>
</organism>
<evidence type="ECO:0000259" key="1">
    <source>
        <dbReference type="Pfam" id="PF13966"/>
    </source>
</evidence>
<dbReference type="AlphaFoldDB" id="A0AAW1IJS1"/>
<evidence type="ECO:0000313" key="3">
    <source>
        <dbReference type="Proteomes" id="UP001443914"/>
    </source>
</evidence>
<protein>
    <recommendedName>
        <fullName evidence="1">Reverse transcriptase zinc-binding domain-containing protein</fullName>
    </recommendedName>
</protein>
<dbReference type="PANTHER" id="PTHR33116:SF84">
    <property type="entry name" value="RNA-DIRECTED DNA POLYMERASE"/>
    <property type="match status" value="1"/>
</dbReference>
<dbReference type="Proteomes" id="UP001443914">
    <property type="component" value="Unassembled WGS sequence"/>
</dbReference>
<evidence type="ECO:0000313" key="2">
    <source>
        <dbReference type="EMBL" id="KAK9689600.1"/>
    </source>
</evidence>
<dbReference type="PANTHER" id="PTHR33116">
    <property type="entry name" value="REVERSE TRANSCRIPTASE ZINC-BINDING DOMAIN-CONTAINING PROTEIN-RELATED-RELATED"/>
    <property type="match status" value="1"/>
</dbReference>
<comment type="caution">
    <text evidence="2">The sequence shown here is derived from an EMBL/GenBank/DDBJ whole genome shotgun (WGS) entry which is preliminary data.</text>
</comment>
<name>A0AAW1IJS1_SAPOF</name>
<dbReference type="InterPro" id="IPR026960">
    <property type="entry name" value="RVT-Znf"/>
</dbReference>